<reference evidence="1 2" key="1">
    <citation type="submission" date="2018-04" db="EMBL/GenBank/DDBJ databases">
        <title>Genomic Encyclopedia of Archaeal and Bacterial Type Strains, Phase II (KMG-II): from individual species to whole genera.</title>
        <authorList>
            <person name="Goeker M."/>
        </authorList>
    </citation>
    <scope>NUCLEOTIDE SEQUENCE [LARGE SCALE GENOMIC DNA]</scope>
    <source>
        <strain evidence="1 2">DSM 26809</strain>
    </source>
</reference>
<comment type="caution">
    <text evidence="1">The sequence shown here is derived from an EMBL/GenBank/DDBJ whole genome shotgun (WGS) entry which is preliminary data.</text>
</comment>
<evidence type="ECO:0000313" key="1">
    <source>
        <dbReference type="EMBL" id="PTQ98006.1"/>
    </source>
</evidence>
<evidence type="ECO:0000313" key="2">
    <source>
        <dbReference type="Proteomes" id="UP000244168"/>
    </source>
</evidence>
<dbReference type="OrthoDB" id="948349at2"/>
<sequence length="250" mass="28065">MKKLFFIPFAATLLLSACQTYQLNTMSSVNAAIDDKTGKFNVENDSVKITYSFSGKNAPINVAVYNKLNEPIYVDWKRSAYIIDKKAVSFSDRAVKVNGTFDAATSRSTGASYTSGSLQATANLPENIMFIPPHAQVDKTLLEMAPEQNRFIEDSLVTKVQINDQLTAEPFNARMAKFNKNNSPLFFKSYITMYTINNNIQKFMTYTNEFYVSETVESAHGPESFSWFKPQRGDTFYSNIKSQWGSAGAN</sequence>
<dbReference type="EMBL" id="QAOQ01000003">
    <property type="protein sequence ID" value="PTQ98006.1"/>
    <property type="molecule type" value="Genomic_DNA"/>
</dbReference>
<proteinExistence type="predicted"/>
<protein>
    <recommendedName>
        <fullName evidence="3">Lipoprotein</fullName>
    </recommendedName>
</protein>
<dbReference type="RefSeq" id="WP_107828197.1">
    <property type="nucleotide sequence ID" value="NZ_CP160205.1"/>
</dbReference>
<accession>A0A2T5JAX0</accession>
<name>A0A2T5JAX0_9SPHI</name>
<dbReference type="Proteomes" id="UP000244168">
    <property type="component" value="Unassembled WGS sequence"/>
</dbReference>
<organism evidence="1 2">
    <name type="scientific">Mucilaginibacter yixingensis</name>
    <dbReference type="NCBI Taxonomy" id="1295612"/>
    <lineage>
        <taxon>Bacteria</taxon>
        <taxon>Pseudomonadati</taxon>
        <taxon>Bacteroidota</taxon>
        <taxon>Sphingobacteriia</taxon>
        <taxon>Sphingobacteriales</taxon>
        <taxon>Sphingobacteriaceae</taxon>
        <taxon>Mucilaginibacter</taxon>
    </lineage>
</organism>
<dbReference type="AlphaFoldDB" id="A0A2T5JAX0"/>
<keyword evidence="2" id="KW-1185">Reference proteome</keyword>
<dbReference type="PROSITE" id="PS51257">
    <property type="entry name" value="PROKAR_LIPOPROTEIN"/>
    <property type="match status" value="1"/>
</dbReference>
<gene>
    <name evidence="1" type="ORF">C8P68_103165</name>
</gene>
<evidence type="ECO:0008006" key="3">
    <source>
        <dbReference type="Google" id="ProtNLM"/>
    </source>
</evidence>